<accession>A0ABX7FED4</accession>
<organism evidence="1 2">
    <name type="scientific">Ponticoccus alexandrii</name>
    <dbReference type="NCBI Taxonomy" id="1943633"/>
    <lineage>
        <taxon>Bacteria</taxon>
        <taxon>Pseudomonadati</taxon>
        <taxon>Pseudomonadota</taxon>
        <taxon>Alphaproteobacteria</taxon>
        <taxon>Rhodobacterales</taxon>
        <taxon>Roseobacteraceae</taxon>
        <taxon>Ponticoccus</taxon>
    </lineage>
</organism>
<sequence>MTKDTKDTKYSPAVAFLAAQHRHRAAVREAFKKEAGDFLLAHEFVLSGITSCLERFGGKKWPADLDEAIRLKIQQTSQLSALFLHGIDPCEVAISEGLYGQAATLIRQQMEILGAIDEVWLNKRNPRSTPKVSSLPEDIRQHYGGLSELAHAAVPDYLKSMHTDVKGDLVGAAIVPTFNKDMALFLYRIELGLLFLFAQRQEDALKAAYEEEAFIDSELKLFGAAMSAANKAAEEIGDLPNADPA</sequence>
<evidence type="ECO:0000313" key="1">
    <source>
        <dbReference type="EMBL" id="QRF68743.1"/>
    </source>
</evidence>
<proteinExistence type="predicted"/>
<name>A0ABX7FED4_9RHOB</name>
<protein>
    <recommendedName>
        <fullName evidence="3">AbiV family abortive infection protein</fullName>
    </recommendedName>
</protein>
<evidence type="ECO:0008006" key="3">
    <source>
        <dbReference type="Google" id="ProtNLM"/>
    </source>
</evidence>
<evidence type="ECO:0000313" key="2">
    <source>
        <dbReference type="Proteomes" id="UP000596387"/>
    </source>
</evidence>
<geneLocation type="plasmid" evidence="1 2">
    <name>p-SCP2</name>
</geneLocation>
<keyword evidence="1" id="KW-0614">Plasmid</keyword>
<dbReference type="EMBL" id="CP047168">
    <property type="protein sequence ID" value="QRF68743.1"/>
    <property type="molecule type" value="Genomic_DNA"/>
</dbReference>
<keyword evidence="2" id="KW-1185">Reference proteome</keyword>
<dbReference type="RefSeq" id="WP_156145635.1">
    <property type="nucleotide sequence ID" value="NZ_CP047168.1"/>
</dbReference>
<reference evidence="1 2" key="1">
    <citation type="submission" date="2019-12" db="EMBL/GenBank/DDBJ databases">
        <title>Complete Genome Sequence of a Quorum-Sensing Bacterium,Rhodobacteraceae bacterium C31, Isolated from a marine microalgae symbiotic bacteria.</title>
        <authorList>
            <person name="Zhang Y."/>
        </authorList>
    </citation>
    <scope>NUCLEOTIDE SEQUENCE [LARGE SCALE GENOMIC DNA]</scope>
    <source>
        <strain evidence="1 2">C31</strain>
        <plasmid evidence="1 2">p-SCP2</plasmid>
    </source>
</reference>
<gene>
    <name evidence="1" type="ORF">GQA70_20380</name>
</gene>
<dbReference type="Proteomes" id="UP000596387">
    <property type="component" value="Plasmid p-SCP2"/>
</dbReference>